<protein>
    <recommendedName>
        <fullName evidence="3">Trichothecene 3-O-acetyltransferase</fullName>
    </recommendedName>
</protein>
<dbReference type="InterPro" id="IPR023213">
    <property type="entry name" value="CAT-like_dom_sf"/>
</dbReference>
<organism evidence="1 2">
    <name type="scientific">Pseudogymnoascus verrucosus</name>
    <dbReference type="NCBI Taxonomy" id="342668"/>
    <lineage>
        <taxon>Eukaryota</taxon>
        <taxon>Fungi</taxon>
        <taxon>Dikarya</taxon>
        <taxon>Ascomycota</taxon>
        <taxon>Pezizomycotina</taxon>
        <taxon>Leotiomycetes</taxon>
        <taxon>Thelebolales</taxon>
        <taxon>Thelebolaceae</taxon>
        <taxon>Pseudogymnoascus</taxon>
    </lineage>
</organism>
<sequence>MDAITTVVKPASSWVGQVVDLGPIDQIAPRCYMTAFFCLRLAPDVTTASIIKRLQRMILCAVQEIPQLATTVVPRNNSREELELRYLEDSGACLTFKDYTAEHLKHEWTHGSFEDLAKADFPYKKLERRTLIDGINPNEKNKPLVALRVQANLIPGGLLLVSALHHTVCDGLGLYLCNATLAKHCRNIVEPESSTLPIVFADRATIITPDIHASLEDLPDWRLVSPGEQFLNPTNYDAASLSDLKCAIYYISEERINRLRDAIAVPNLRPSGSEAISSLLWLHVVRARNVDLNKYPEAKLSITVNARARMSNPIVPKYFWGNMCEPNAVARMPTAEFSSKDFLPSATQRVRSAIQNVNALAVQRLAGMLAQLPKTTSITWNVDRWPGPDMLIVCLQSIPYTALDFGAGFGGCCEAFRLQIGDIEGKPDGRCIMFPPRKGDGKGLEVMLQYETSTLARLDADEGFTRWFERRT</sequence>
<evidence type="ECO:0008006" key="3">
    <source>
        <dbReference type="Google" id="ProtNLM"/>
    </source>
</evidence>
<dbReference type="EMBL" id="KV460233">
    <property type="protein sequence ID" value="OBT95791.1"/>
    <property type="molecule type" value="Genomic_DNA"/>
</dbReference>
<reference evidence="1 2" key="1">
    <citation type="submission" date="2016-03" db="EMBL/GenBank/DDBJ databases">
        <title>Comparative genomics of Pseudogymnoascus destructans, the fungus causing white-nose syndrome of bats.</title>
        <authorList>
            <person name="Palmer J.M."/>
            <person name="Drees K.P."/>
            <person name="Foster J.T."/>
            <person name="Lindner D.L."/>
        </authorList>
    </citation>
    <scope>NUCLEOTIDE SEQUENCE [LARGE SCALE GENOMIC DNA]</scope>
    <source>
        <strain evidence="1 2">UAMH 10579</strain>
    </source>
</reference>
<dbReference type="GeneID" id="28839867"/>
<reference evidence="2" key="2">
    <citation type="journal article" date="2018" name="Nat. Commun.">
        <title>Extreme sensitivity to ultraviolet light in the fungal pathogen causing white-nose syndrome of bats.</title>
        <authorList>
            <person name="Palmer J.M."/>
            <person name="Drees K.P."/>
            <person name="Foster J.T."/>
            <person name="Lindner D.L."/>
        </authorList>
    </citation>
    <scope>NUCLEOTIDE SEQUENCE [LARGE SCALE GENOMIC DNA]</scope>
    <source>
        <strain evidence="2">UAMH 10579</strain>
    </source>
</reference>
<proteinExistence type="predicted"/>
<evidence type="ECO:0000313" key="2">
    <source>
        <dbReference type="Proteomes" id="UP000091956"/>
    </source>
</evidence>
<accession>A0A1B8GIX9</accession>
<dbReference type="RefSeq" id="XP_018129524.1">
    <property type="nucleotide sequence ID" value="XM_018275927.2"/>
</dbReference>
<gene>
    <name evidence="1" type="ORF">VE01_06481</name>
</gene>
<dbReference type="PANTHER" id="PTHR31642">
    <property type="entry name" value="TRICHOTHECENE 3-O-ACETYLTRANSFERASE"/>
    <property type="match status" value="1"/>
</dbReference>
<dbReference type="STRING" id="342668.A0A1B8GIX9"/>
<dbReference type="InterPro" id="IPR050317">
    <property type="entry name" value="Plant_Fungal_Acyltransferase"/>
</dbReference>
<dbReference type="Proteomes" id="UP000091956">
    <property type="component" value="Unassembled WGS sequence"/>
</dbReference>
<dbReference type="PANTHER" id="PTHR31642:SF315">
    <property type="entry name" value="ACYLTRANSFERASE EASC"/>
    <property type="match status" value="1"/>
</dbReference>
<keyword evidence="2" id="KW-1185">Reference proteome</keyword>
<dbReference type="GO" id="GO:0016747">
    <property type="term" value="F:acyltransferase activity, transferring groups other than amino-acyl groups"/>
    <property type="evidence" value="ECO:0007669"/>
    <property type="project" value="TreeGrafter"/>
</dbReference>
<dbReference type="Pfam" id="PF02458">
    <property type="entry name" value="Transferase"/>
    <property type="match status" value="1"/>
</dbReference>
<dbReference type="Gene3D" id="3.30.559.10">
    <property type="entry name" value="Chloramphenicol acetyltransferase-like domain"/>
    <property type="match status" value="2"/>
</dbReference>
<dbReference type="AlphaFoldDB" id="A0A1B8GIX9"/>
<dbReference type="OrthoDB" id="671439at2759"/>
<evidence type="ECO:0000313" key="1">
    <source>
        <dbReference type="EMBL" id="OBT95791.1"/>
    </source>
</evidence>
<name>A0A1B8GIX9_9PEZI</name>